<dbReference type="AlphaFoldDB" id="A0A8H6SUM3"/>
<dbReference type="GO" id="GO:0016020">
    <property type="term" value="C:membrane"/>
    <property type="evidence" value="ECO:0007669"/>
    <property type="project" value="UniProtKB-SubCell"/>
</dbReference>
<dbReference type="InterPro" id="IPR036259">
    <property type="entry name" value="MFS_trans_sf"/>
</dbReference>
<organism evidence="4 5">
    <name type="scientific">Mycena indigotica</name>
    <dbReference type="NCBI Taxonomy" id="2126181"/>
    <lineage>
        <taxon>Eukaryota</taxon>
        <taxon>Fungi</taxon>
        <taxon>Dikarya</taxon>
        <taxon>Basidiomycota</taxon>
        <taxon>Agaricomycotina</taxon>
        <taxon>Agaricomycetes</taxon>
        <taxon>Agaricomycetidae</taxon>
        <taxon>Agaricales</taxon>
        <taxon>Marasmiineae</taxon>
        <taxon>Mycenaceae</taxon>
        <taxon>Mycena</taxon>
    </lineage>
</organism>
<feature type="transmembrane region" description="Helical" evidence="3">
    <location>
        <begin position="241"/>
        <end position="262"/>
    </location>
</feature>
<feature type="transmembrane region" description="Helical" evidence="3">
    <location>
        <begin position="178"/>
        <end position="200"/>
    </location>
</feature>
<dbReference type="GO" id="GO:0022857">
    <property type="term" value="F:transmembrane transporter activity"/>
    <property type="evidence" value="ECO:0007669"/>
    <property type="project" value="InterPro"/>
</dbReference>
<proteinExistence type="inferred from homology"/>
<dbReference type="OrthoDB" id="6499973at2759"/>
<dbReference type="Proteomes" id="UP000636479">
    <property type="component" value="Unassembled WGS sequence"/>
</dbReference>
<evidence type="ECO:0000256" key="3">
    <source>
        <dbReference type="SAM" id="Phobius"/>
    </source>
</evidence>
<gene>
    <name evidence="4" type="ORF">MIND_00654900</name>
</gene>
<evidence type="ECO:0000256" key="2">
    <source>
        <dbReference type="ARBA" id="ARBA00006727"/>
    </source>
</evidence>
<feature type="transmembrane region" description="Helical" evidence="3">
    <location>
        <begin position="147"/>
        <end position="166"/>
    </location>
</feature>
<dbReference type="Gene3D" id="1.20.1250.20">
    <property type="entry name" value="MFS general substrate transporter like domains"/>
    <property type="match status" value="1"/>
</dbReference>
<keyword evidence="5" id="KW-1185">Reference proteome</keyword>
<keyword evidence="3" id="KW-0472">Membrane</keyword>
<sequence length="311" mass="33236">MAAVAFPEGGAHFYTRDYLSTRSPSTIAWIGSVNAFLIVFGGLVSGRLFDCGYFYHLLYGGCLLQCFSLFMLSLCRPQQLYQIFLAQGVGVAVGAGIVYVPSVSVVSHYFQRRRALALTIVASGSSLGAVIHPILLNNLLKTRGFAVAVRASAGLVSGMVLIACLLMRSRLPPPREVFVLATIGMTLFTMGPNFPIFYFQLNAVKHGIDEGFAFYALVIMNSASVLGRLSPGVLLPHLGPFGIVYLVTGAAFCASILIFAMIALKSVASFVIIGVLYGLCAGLYITLSPPLVAFLTKDMGELGYVFVSEVG</sequence>
<comment type="similarity">
    <text evidence="2">Belongs to the major facilitator superfamily. Monocarboxylate porter (TC 2.A.1.13) family.</text>
</comment>
<evidence type="ECO:0000256" key="1">
    <source>
        <dbReference type="ARBA" id="ARBA00004141"/>
    </source>
</evidence>
<keyword evidence="3" id="KW-0812">Transmembrane</keyword>
<keyword evidence="3" id="KW-1133">Transmembrane helix</keyword>
<feature type="transmembrane region" description="Helical" evidence="3">
    <location>
        <begin position="80"/>
        <end position="103"/>
    </location>
</feature>
<dbReference type="PANTHER" id="PTHR11360">
    <property type="entry name" value="MONOCARBOXYLATE TRANSPORTER"/>
    <property type="match status" value="1"/>
</dbReference>
<dbReference type="InterPro" id="IPR011701">
    <property type="entry name" value="MFS"/>
</dbReference>
<dbReference type="RefSeq" id="XP_037221197.1">
    <property type="nucleotide sequence ID" value="XM_037363276.1"/>
</dbReference>
<dbReference type="PANTHER" id="PTHR11360:SF284">
    <property type="entry name" value="EG:103B4.3 PROTEIN-RELATED"/>
    <property type="match status" value="1"/>
</dbReference>
<comment type="subcellular location">
    <subcellularLocation>
        <location evidence="1">Membrane</location>
        <topology evidence="1">Multi-pass membrane protein</topology>
    </subcellularLocation>
</comment>
<reference evidence="4" key="1">
    <citation type="submission" date="2020-05" db="EMBL/GenBank/DDBJ databases">
        <title>Mycena genomes resolve the evolution of fungal bioluminescence.</title>
        <authorList>
            <person name="Tsai I.J."/>
        </authorList>
    </citation>
    <scope>NUCLEOTIDE SEQUENCE</scope>
    <source>
        <strain evidence="4">171206Taipei</strain>
    </source>
</reference>
<dbReference type="EMBL" id="JACAZF010000005">
    <property type="protein sequence ID" value="KAF7304225.1"/>
    <property type="molecule type" value="Genomic_DNA"/>
</dbReference>
<comment type="caution">
    <text evidence="4">The sequence shown here is derived from an EMBL/GenBank/DDBJ whole genome shotgun (WGS) entry which is preliminary data.</text>
</comment>
<name>A0A8H6SUM3_9AGAR</name>
<feature type="transmembrane region" description="Helical" evidence="3">
    <location>
        <begin position="26"/>
        <end position="46"/>
    </location>
</feature>
<feature type="transmembrane region" description="Helical" evidence="3">
    <location>
        <begin position="115"/>
        <end position="135"/>
    </location>
</feature>
<feature type="transmembrane region" description="Helical" evidence="3">
    <location>
        <begin position="268"/>
        <end position="287"/>
    </location>
</feature>
<dbReference type="SUPFAM" id="SSF103473">
    <property type="entry name" value="MFS general substrate transporter"/>
    <property type="match status" value="1"/>
</dbReference>
<evidence type="ECO:0000313" key="5">
    <source>
        <dbReference type="Proteomes" id="UP000636479"/>
    </source>
</evidence>
<dbReference type="GeneID" id="59345792"/>
<accession>A0A8H6SUM3</accession>
<feature type="transmembrane region" description="Helical" evidence="3">
    <location>
        <begin position="212"/>
        <end position="229"/>
    </location>
</feature>
<dbReference type="Pfam" id="PF07690">
    <property type="entry name" value="MFS_1"/>
    <property type="match status" value="1"/>
</dbReference>
<dbReference type="InterPro" id="IPR050327">
    <property type="entry name" value="Proton-linked_MCT"/>
</dbReference>
<evidence type="ECO:0000313" key="4">
    <source>
        <dbReference type="EMBL" id="KAF7304225.1"/>
    </source>
</evidence>
<feature type="transmembrane region" description="Helical" evidence="3">
    <location>
        <begin position="53"/>
        <end position="74"/>
    </location>
</feature>
<protein>
    <submittedName>
        <fullName evidence="4">MFS general substrate transporter</fullName>
    </submittedName>
</protein>